<keyword evidence="3" id="KW-0472">Membrane</keyword>
<keyword evidence="5" id="KW-1185">Reference proteome</keyword>
<dbReference type="Proteomes" id="UP001152795">
    <property type="component" value="Unassembled WGS sequence"/>
</dbReference>
<feature type="transmembrane region" description="Helical" evidence="3">
    <location>
        <begin position="81"/>
        <end position="105"/>
    </location>
</feature>
<dbReference type="Gene3D" id="2.130.10.10">
    <property type="entry name" value="YVTN repeat-like/Quinoprotein amine dehydrogenase"/>
    <property type="match status" value="3"/>
</dbReference>
<feature type="region of interest" description="Disordered" evidence="2">
    <location>
        <begin position="110"/>
        <end position="153"/>
    </location>
</feature>
<dbReference type="InterPro" id="IPR019775">
    <property type="entry name" value="WD40_repeat_CS"/>
</dbReference>
<dbReference type="Pfam" id="PF00400">
    <property type="entry name" value="WD40"/>
    <property type="match status" value="4"/>
</dbReference>
<evidence type="ECO:0000256" key="2">
    <source>
        <dbReference type="SAM" id="MobiDB-lite"/>
    </source>
</evidence>
<accession>A0A6S7GAY6</accession>
<dbReference type="PROSITE" id="PS50082">
    <property type="entry name" value="WD_REPEATS_2"/>
    <property type="match status" value="4"/>
</dbReference>
<dbReference type="GO" id="GO:0005783">
    <property type="term" value="C:endoplasmic reticulum"/>
    <property type="evidence" value="ECO:0007669"/>
    <property type="project" value="TreeGrafter"/>
</dbReference>
<dbReference type="GO" id="GO:0030968">
    <property type="term" value="P:endoplasmic reticulum unfolded protein response"/>
    <property type="evidence" value="ECO:0007669"/>
    <property type="project" value="TreeGrafter"/>
</dbReference>
<feature type="compositionally biased region" description="Basic residues" evidence="2">
    <location>
        <begin position="140"/>
        <end position="149"/>
    </location>
</feature>
<feature type="compositionally biased region" description="Basic and acidic residues" evidence="2">
    <location>
        <begin position="112"/>
        <end position="139"/>
    </location>
</feature>
<dbReference type="OrthoDB" id="346371at2759"/>
<dbReference type="PRINTS" id="PR00320">
    <property type="entry name" value="GPROTEINBRPT"/>
</dbReference>
<sequence length="522" mass="57575">MLTNGRNGYSSLNTDNYYDEIQGVLAATLDGSKTNIDGIEFSSNGKYLVSSARVLRALRSYKVSGDFADVYNMADEESLGIIQFLIILLVTLVFGGVLIAIVLFVGGKKQRKDSSNDSRPETKVEDLKTGNENGDDAKGSKKPSTKNSKRVNVASEHPKQLCILKGHTSDVLYIEFTSNGKLLGSTSSDRTIRLWSVKDFNERDHKYIRGNVEWDHATKINLTQDARAFISALANGNTIRVFKVQKKHDGAGNTVTGELDFPQQHKADIINVGVSASGKFIMSCSNDTTIVIWNLKGEVLETLNTNQVNNSFACISPCGRFVASAGFTSDVKLYEVEFSKSGEFKQVSRAMDLKGHSAGVYHFSFSSDCTRMATVSKDGTWKIWNIDVEYKKGQDPSLLMTGVYSGHHNNMFIGISPDGYVVAITMGRSIGVFNTTTGELEELLENVHSDDISSLTWHPSSHFFASAGGADKHIRVWHNTAGIKAQIRDLEDQLKKAKTESLKTRLEHRILEARSTLEKISL</sequence>
<dbReference type="InterPro" id="IPR020472">
    <property type="entry name" value="WD40_PAC1"/>
</dbReference>
<name>A0A6S7GAY6_PARCT</name>
<dbReference type="InterPro" id="IPR001680">
    <property type="entry name" value="WD40_rpt"/>
</dbReference>
<keyword evidence="3" id="KW-1133">Transmembrane helix</keyword>
<dbReference type="PROSITE" id="PS00678">
    <property type="entry name" value="WD_REPEATS_1"/>
    <property type="match status" value="2"/>
</dbReference>
<dbReference type="PANTHER" id="PTHR44321">
    <property type="entry name" value="TRANSDUCIN BETA-LIKE PROTEIN 2"/>
    <property type="match status" value="1"/>
</dbReference>
<keyword evidence="3" id="KW-0812">Transmembrane</keyword>
<comment type="caution">
    <text evidence="4">The sequence shown here is derived from an EMBL/GenBank/DDBJ whole genome shotgun (WGS) entry which is preliminary data.</text>
</comment>
<keyword evidence="1" id="KW-0175">Coiled coil</keyword>
<evidence type="ECO:0000313" key="5">
    <source>
        <dbReference type="Proteomes" id="UP001152795"/>
    </source>
</evidence>
<dbReference type="AlphaFoldDB" id="A0A6S7GAY6"/>
<evidence type="ECO:0000313" key="4">
    <source>
        <dbReference type="EMBL" id="CAB3982491.1"/>
    </source>
</evidence>
<dbReference type="InterPro" id="IPR036322">
    <property type="entry name" value="WD40_repeat_dom_sf"/>
</dbReference>
<dbReference type="PANTHER" id="PTHR44321:SF1">
    <property type="entry name" value="TRANSDUCIN BETA-LIKE PROTEIN 2"/>
    <property type="match status" value="1"/>
</dbReference>
<feature type="coiled-coil region" evidence="1">
    <location>
        <begin position="480"/>
        <end position="507"/>
    </location>
</feature>
<evidence type="ECO:0000256" key="3">
    <source>
        <dbReference type="SAM" id="Phobius"/>
    </source>
</evidence>
<dbReference type="PROSITE" id="PS50294">
    <property type="entry name" value="WD_REPEATS_REGION"/>
    <property type="match status" value="3"/>
</dbReference>
<dbReference type="InterPro" id="IPR042410">
    <property type="entry name" value="WBSCR13"/>
</dbReference>
<reference evidence="4" key="1">
    <citation type="submission" date="2020-04" db="EMBL/GenBank/DDBJ databases">
        <authorList>
            <person name="Alioto T."/>
            <person name="Alioto T."/>
            <person name="Gomez Garrido J."/>
        </authorList>
    </citation>
    <scope>NUCLEOTIDE SEQUENCE</scope>
    <source>
        <strain evidence="4">A484AB</strain>
    </source>
</reference>
<proteinExistence type="predicted"/>
<dbReference type="SMART" id="SM00320">
    <property type="entry name" value="WD40"/>
    <property type="match status" value="6"/>
</dbReference>
<dbReference type="InterPro" id="IPR015943">
    <property type="entry name" value="WD40/YVTN_repeat-like_dom_sf"/>
</dbReference>
<organism evidence="4 5">
    <name type="scientific">Paramuricea clavata</name>
    <name type="common">Red gorgonian</name>
    <name type="synonym">Violescent sea-whip</name>
    <dbReference type="NCBI Taxonomy" id="317549"/>
    <lineage>
        <taxon>Eukaryota</taxon>
        <taxon>Metazoa</taxon>
        <taxon>Cnidaria</taxon>
        <taxon>Anthozoa</taxon>
        <taxon>Octocorallia</taxon>
        <taxon>Malacalcyonacea</taxon>
        <taxon>Plexauridae</taxon>
        <taxon>Paramuricea</taxon>
    </lineage>
</organism>
<gene>
    <name evidence="4" type="ORF">PACLA_8A030802</name>
</gene>
<evidence type="ECO:0000256" key="1">
    <source>
        <dbReference type="SAM" id="Coils"/>
    </source>
</evidence>
<dbReference type="SUPFAM" id="SSF50978">
    <property type="entry name" value="WD40 repeat-like"/>
    <property type="match status" value="1"/>
</dbReference>
<dbReference type="EMBL" id="CACRXK020000507">
    <property type="protein sequence ID" value="CAB3982491.1"/>
    <property type="molecule type" value="Genomic_DNA"/>
</dbReference>
<protein>
    <submittedName>
        <fullName evidence="4">Transducin beta 2</fullName>
    </submittedName>
</protein>